<dbReference type="PANTHER" id="PTHR31302:SF22">
    <property type="entry name" value="PHOSPHOESTERASE"/>
    <property type="match status" value="1"/>
</dbReference>
<proteinExistence type="predicted"/>
<accession>A0A9D1SPV3</accession>
<dbReference type="AlphaFoldDB" id="A0A9D1SPV3"/>
<dbReference type="InterPro" id="IPR004843">
    <property type="entry name" value="Calcineurin-like_PHP"/>
</dbReference>
<organism evidence="2 3">
    <name type="scientific">Candidatus Fimimonas merdipullorum</name>
    <dbReference type="NCBI Taxonomy" id="2840822"/>
    <lineage>
        <taxon>Bacteria</taxon>
        <taxon>Pseudomonadati</taxon>
        <taxon>Myxococcota</taxon>
        <taxon>Myxococcia</taxon>
        <taxon>Myxococcales</taxon>
        <taxon>Cystobacterineae</taxon>
        <taxon>Myxococcaceae</taxon>
        <taxon>Myxococcaceae incertae sedis</taxon>
        <taxon>Candidatus Fimimonas</taxon>
    </lineage>
</organism>
<reference evidence="2" key="2">
    <citation type="journal article" date="2021" name="PeerJ">
        <title>Extensive microbial diversity within the chicken gut microbiome revealed by metagenomics and culture.</title>
        <authorList>
            <person name="Gilroy R."/>
            <person name="Ravi A."/>
            <person name="Getino M."/>
            <person name="Pursley I."/>
            <person name="Horton D.L."/>
            <person name="Alikhan N.F."/>
            <person name="Baker D."/>
            <person name="Gharbi K."/>
            <person name="Hall N."/>
            <person name="Watson M."/>
            <person name="Adriaenssens E.M."/>
            <person name="Foster-Nyarko E."/>
            <person name="Jarju S."/>
            <person name="Secka A."/>
            <person name="Antonio M."/>
            <person name="Oren A."/>
            <person name="Chaudhuri R.R."/>
            <person name="La Ragione R."/>
            <person name="Hildebrand F."/>
            <person name="Pallen M.J."/>
        </authorList>
    </citation>
    <scope>NUCLEOTIDE SEQUENCE</scope>
    <source>
        <strain evidence="2">ChiHjej12B11-7776</strain>
    </source>
</reference>
<dbReference type="InterPro" id="IPR014578">
    <property type="entry name" value="Pesterase_CT488"/>
</dbReference>
<dbReference type="Pfam" id="PF00149">
    <property type="entry name" value="Metallophos"/>
    <property type="match status" value="1"/>
</dbReference>
<dbReference type="PIRSF" id="PIRSF033094">
    <property type="entry name" value="Pesterase_CT488"/>
    <property type="match status" value="1"/>
</dbReference>
<dbReference type="Proteomes" id="UP000886852">
    <property type="component" value="Unassembled WGS sequence"/>
</dbReference>
<feature type="domain" description="Calcineurin-like phosphoesterase" evidence="1">
    <location>
        <begin position="3"/>
        <end position="201"/>
    </location>
</feature>
<evidence type="ECO:0000313" key="3">
    <source>
        <dbReference type="Proteomes" id="UP000886852"/>
    </source>
</evidence>
<dbReference type="EMBL" id="DVOC01000001">
    <property type="protein sequence ID" value="HIU90387.1"/>
    <property type="molecule type" value="Genomic_DNA"/>
</dbReference>
<sequence length="234" mass="27049">MLMKIFAISDLHLSSVCDKPMNVFGKAWENYFELICDDWRAKVTDDDVVILAGDFSWAMRMEQALPDFALVSALPGKKVIVRGNHDYWWNTISQVRSSIPQDFYAIQNDCLRFGDVLMCGTRGWVCPDGDNLSAEDKTIYLREIERLKLSLAAMQKQRREGDKVIAVMHYPPFNVNYDDSDFVRLFIQNDVHTVVYGHLHGKDCRANLFMRRFNIDFYLTSCDLVGNKLTEIKV</sequence>
<evidence type="ECO:0000313" key="2">
    <source>
        <dbReference type="EMBL" id="HIU90387.1"/>
    </source>
</evidence>
<gene>
    <name evidence="2" type="ORF">IAC72_00020</name>
</gene>
<dbReference type="InterPro" id="IPR051158">
    <property type="entry name" value="Metallophosphoesterase_sf"/>
</dbReference>
<evidence type="ECO:0000259" key="1">
    <source>
        <dbReference type="Pfam" id="PF00149"/>
    </source>
</evidence>
<name>A0A9D1SPV3_9BACT</name>
<reference evidence="2" key="1">
    <citation type="submission" date="2020-10" db="EMBL/GenBank/DDBJ databases">
        <authorList>
            <person name="Gilroy R."/>
        </authorList>
    </citation>
    <scope>NUCLEOTIDE SEQUENCE</scope>
    <source>
        <strain evidence="2">ChiHjej12B11-7776</strain>
    </source>
</reference>
<dbReference type="InterPro" id="IPR029052">
    <property type="entry name" value="Metallo-depent_PP-like"/>
</dbReference>
<dbReference type="GO" id="GO:0016787">
    <property type="term" value="F:hydrolase activity"/>
    <property type="evidence" value="ECO:0007669"/>
    <property type="project" value="InterPro"/>
</dbReference>
<comment type="caution">
    <text evidence="2">The sequence shown here is derived from an EMBL/GenBank/DDBJ whole genome shotgun (WGS) entry which is preliminary data.</text>
</comment>
<dbReference type="PANTHER" id="PTHR31302">
    <property type="entry name" value="TRANSMEMBRANE PROTEIN WITH METALLOPHOSPHOESTERASE DOMAIN-RELATED"/>
    <property type="match status" value="1"/>
</dbReference>
<dbReference type="Gene3D" id="3.60.21.10">
    <property type="match status" value="1"/>
</dbReference>
<protein>
    <submittedName>
        <fullName evidence="2">Metallophosphoesterase</fullName>
    </submittedName>
</protein>
<dbReference type="SUPFAM" id="SSF56300">
    <property type="entry name" value="Metallo-dependent phosphatases"/>
    <property type="match status" value="1"/>
</dbReference>